<dbReference type="InterPro" id="IPR008979">
    <property type="entry name" value="Galactose-bd-like_sf"/>
</dbReference>
<protein>
    <recommendedName>
        <fullName evidence="5">P/Homo B domain-containing protein</fullName>
    </recommendedName>
</protein>
<dbReference type="GO" id="GO:0016020">
    <property type="term" value="C:membrane"/>
    <property type="evidence" value="ECO:0007669"/>
    <property type="project" value="TreeGrafter"/>
</dbReference>
<dbReference type="Pfam" id="PF01483">
    <property type="entry name" value="P_proprotein"/>
    <property type="match status" value="1"/>
</dbReference>
<dbReference type="PANTHER" id="PTHR42884">
    <property type="entry name" value="PROPROTEIN CONVERTASE SUBTILISIN/KEXIN-RELATED"/>
    <property type="match status" value="1"/>
</dbReference>
<feature type="non-terminal residue" evidence="6">
    <location>
        <position position="1"/>
    </location>
</feature>
<dbReference type="Gene3D" id="2.60.120.260">
    <property type="entry name" value="Galactose-binding domain-like"/>
    <property type="match status" value="1"/>
</dbReference>
<keyword evidence="7" id="KW-1185">Reference proteome</keyword>
<proteinExistence type="inferred from homology"/>
<reference evidence="6" key="1">
    <citation type="submission" date="2020-11" db="EMBL/GenBank/DDBJ databases">
        <authorList>
            <person name="Tran Van P."/>
        </authorList>
    </citation>
    <scope>NUCLEOTIDE SEQUENCE</scope>
</reference>
<dbReference type="AlphaFoldDB" id="A0A7R9QRV4"/>
<dbReference type="EMBL" id="CAJPVJ010008011">
    <property type="protein sequence ID" value="CAG2171641.1"/>
    <property type="molecule type" value="Genomic_DNA"/>
</dbReference>
<name>A0A7R9QRV4_9ACAR</name>
<evidence type="ECO:0000256" key="3">
    <source>
        <dbReference type="ARBA" id="ARBA00022801"/>
    </source>
</evidence>
<comment type="similarity">
    <text evidence="1">Belongs to the peptidase S8 family. Furin subfamily.</text>
</comment>
<dbReference type="GO" id="GO:0004252">
    <property type="term" value="F:serine-type endopeptidase activity"/>
    <property type="evidence" value="ECO:0007669"/>
    <property type="project" value="InterPro"/>
</dbReference>
<dbReference type="EMBL" id="OC922836">
    <property type="protein sequence ID" value="CAD7654454.1"/>
    <property type="molecule type" value="Genomic_DNA"/>
</dbReference>
<evidence type="ECO:0000256" key="1">
    <source>
        <dbReference type="ARBA" id="ARBA00005325"/>
    </source>
</evidence>
<feature type="domain" description="P/Homo B" evidence="5">
    <location>
        <begin position="1"/>
        <end position="121"/>
    </location>
</feature>
<evidence type="ECO:0000313" key="6">
    <source>
        <dbReference type="EMBL" id="CAD7654454.1"/>
    </source>
</evidence>
<dbReference type="GO" id="GO:0043005">
    <property type="term" value="C:neuron projection"/>
    <property type="evidence" value="ECO:0007669"/>
    <property type="project" value="TreeGrafter"/>
</dbReference>
<dbReference type="GO" id="GO:0016486">
    <property type="term" value="P:peptide hormone processing"/>
    <property type="evidence" value="ECO:0007669"/>
    <property type="project" value="TreeGrafter"/>
</dbReference>
<evidence type="ECO:0000256" key="4">
    <source>
        <dbReference type="ARBA" id="ARBA00022825"/>
    </source>
</evidence>
<organism evidence="6">
    <name type="scientific">Oppiella nova</name>
    <dbReference type="NCBI Taxonomy" id="334625"/>
    <lineage>
        <taxon>Eukaryota</taxon>
        <taxon>Metazoa</taxon>
        <taxon>Ecdysozoa</taxon>
        <taxon>Arthropoda</taxon>
        <taxon>Chelicerata</taxon>
        <taxon>Arachnida</taxon>
        <taxon>Acari</taxon>
        <taxon>Acariformes</taxon>
        <taxon>Sarcoptiformes</taxon>
        <taxon>Oribatida</taxon>
        <taxon>Brachypylina</taxon>
        <taxon>Oppioidea</taxon>
        <taxon>Oppiidae</taxon>
        <taxon>Oppiella</taxon>
    </lineage>
</organism>
<keyword evidence="4" id="KW-0720">Serine protease</keyword>
<evidence type="ECO:0000313" key="7">
    <source>
        <dbReference type="Proteomes" id="UP000728032"/>
    </source>
</evidence>
<gene>
    <name evidence="6" type="ORF">ONB1V03_LOCUS11101</name>
</gene>
<keyword evidence="2" id="KW-0645">Protease</keyword>
<dbReference type="PANTHER" id="PTHR42884:SF14">
    <property type="entry name" value="NEUROENDOCRINE CONVERTASE 1"/>
    <property type="match status" value="1"/>
</dbReference>
<dbReference type="Proteomes" id="UP000728032">
    <property type="component" value="Unassembled WGS sequence"/>
</dbReference>
<sequence length="154" mass="17831">HSLPVPLSSGNEVQINFVNLGYKCNIHFLEHIQINLNIDYSRRGNLQIFLISPKGSLTMLLTLRHKDSYVMGFKNWNFTSVHLWGEDPRGHWRLIVRDPKNDTQKGKVTKATLILHGTDKPAGCLRYGPRRYQDEDLISQTIDRTPVLRVYSLY</sequence>
<dbReference type="GO" id="GO:0005615">
    <property type="term" value="C:extracellular space"/>
    <property type="evidence" value="ECO:0007669"/>
    <property type="project" value="TreeGrafter"/>
</dbReference>
<dbReference type="OrthoDB" id="300641at2759"/>
<keyword evidence="3" id="KW-0378">Hydrolase</keyword>
<dbReference type="PROSITE" id="PS51829">
    <property type="entry name" value="P_HOMO_B"/>
    <property type="match status" value="1"/>
</dbReference>
<accession>A0A7R9QRV4</accession>
<dbReference type="InterPro" id="IPR002884">
    <property type="entry name" value="P_dom"/>
</dbReference>
<evidence type="ECO:0000259" key="5">
    <source>
        <dbReference type="PROSITE" id="PS51829"/>
    </source>
</evidence>
<evidence type="ECO:0000256" key="2">
    <source>
        <dbReference type="ARBA" id="ARBA00022670"/>
    </source>
</evidence>
<dbReference type="SUPFAM" id="SSF49785">
    <property type="entry name" value="Galactose-binding domain-like"/>
    <property type="match status" value="1"/>
</dbReference>